<feature type="compositionally biased region" description="Basic and acidic residues" evidence="2">
    <location>
        <begin position="133"/>
        <end position="146"/>
    </location>
</feature>
<proteinExistence type="predicted"/>
<feature type="coiled-coil region" evidence="1">
    <location>
        <begin position="227"/>
        <end position="257"/>
    </location>
</feature>
<protein>
    <submittedName>
        <fullName evidence="3">Endopeptidase-domain containing protein</fullName>
    </submittedName>
</protein>
<evidence type="ECO:0000256" key="1">
    <source>
        <dbReference type="SAM" id="Coils"/>
    </source>
</evidence>
<evidence type="ECO:0000313" key="3">
    <source>
        <dbReference type="EMBL" id="SYZ33128.1"/>
    </source>
</evidence>
<evidence type="ECO:0000313" key="4">
    <source>
        <dbReference type="Proteomes" id="UP000263928"/>
    </source>
</evidence>
<feature type="region of interest" description="Disordered" evidence="2">
    <location>
        <begin position="126"/>
        <end position="170"/>
    </location>
</feature>
<evidence type="ECO:0000256" key="2">
    <source>
        <dbReference type="SAM" id="MobiDB-lite"/>
    </source>
</evidence>
<dbReference type="Gene3D" id="1.10.287.1490">
    <property type="match status" value="1"/>
</dbReference>
<dbReference type="Proteomes" id="UP000263928">
    <property type="component" value="Unassembled WGS sequence"/>
</dbReference>
<keyword evidence="1" id="KW-0175">Coiled coil</keyword>
<dbReference type="AlphaFoldDB" id="A0A383S558"/>
<keyword evidence="4" id="KW-1185">Reference proteome</keyword>
<accession>A0A383S558</accession>
<name>A0A383S558_9ACTN</name>
<sequence>MPSFAYPSIGMEGVIAATTRASRAAACAAMNNRKQRTVNRDLPLHSRTASRTRRHRRRVRAALSAAVASVMFLAQGAVEARADDLDDQFAALQDKIASSSGTVSDSYATLDAAMSALTASRDELSAAQQTAEKAQKAADEAQRDADAAAEALSTAQDNRKAAQAQVDEAQTQVDGAKQELGMVASQAAQQNTGLTGIALLVGDGSTSQISNRVQWANQSFSATQAKVAAYQSALDELSAKRDALVEAENDAQAARDKAVDRLAAAQEASQAAADAAAAVQEKLDANQAALAAAQDIVNEAVASDDALKRQANDLASQIQARDAAAAAAAAETAAAANRANAAAGASWLTTNIAPGQLTPYSVDQAVATAQAMEGDMRYGNMCLALVAAFYGYSSSGVNSATDAAATIMAAGQMQYDTSNIPVGALVWYDGAPAGNPFGHVAMYAGNGMIYSNGAANGGVGVISLDTPSAGWGEPLIGWSSVWLPNATG</sequence>
<reference evidence="4" key="1">
    <citation type="submission" date="2018-08" db="EMBL/GenBank/DDBJ databases">
        <authorList>
            <person name="Hornung B."/>
        </authorList>
    </citation>
    <scope>NUCLEOTIDE SEQUENCE [LARGE SCALE GENOMIC DNA]</scope>
</reference>
<dbReference type="InterPro" id="IPR038765">
    <property type="entry name" value="Papain-like_cys_pep_sf"/>
</dbReference>
<gene>
    <name evidence="3" type="ORF">PROPAUS_1043</name>
</gene>
<dbReference type="EMBL" id="UNQJ01000005">
    <property type="protein sequence ID" value="SYZ33128.1"/>
    <property type="molecule type" value="Genomic_DNA"/>
</dbReference>
<dbReference type="Gene3D" id="3.90.1720.10">
    <property type="entry name" value="endopeptidase domain like (from Nostoc punctiforme)"/>
    <property type="match status" value="1"/>
</dbReference>
<dbReference type="SUPFAM" id="SSF54001">
    <property type="entry name" value="Cysteine proteinases"/>
    <property type="match status" value="1"/>
</dbReference>
<organism evidence="3 4">
    <name type="scientific">Propionibacterium australiense</name>
    <dbReference type="NCBI Taxonomy" id="119981"/>
    <lineage>
        <taxon>Bacteria</taxon>
        <taxon>Bacillati</taxon>
        <taxon>Actinomycetota</taxon>
        <taxon>Actinomycetes</taxon>
        <taxon>Propionibacteriales</taxon>
        <taxon>Propionibacteriaceae</taxon>
        <taxon>Propionibacterium</taxon>
    </lineage>
</organism>